<comment type="caution">
    <text evidence="2">The sequence shown here is derived from an EMBL/GenBank/DDBJ whole genome shotgun (WGS) entry which is preliminary data.</text>
</comment>
<dbReference type="EMBL" id="JNBY01000092">
    <property type="protein sequence ID" value="KDN84519.1"/>
    <property type="molecule type" value="Genomic_DNA"/>
</dbReference>
<protein>
    <submittedName>
        <fullName evidence="2">Uncharacterized protein</fullName>
    </submittedName>
</protein>
<evidence type="ECO:0000313" key="2">
    <source>
        <dbReference type="EMBL" id="KDN84519.1"/>
    </source>
</evidence>
<reference evidence="2 3" key="1">
    <citation type="submission" date="2014-05" db="EMBL/GenBank/DDBJ databases">
        <title>Draft Genome Sequence of Kitasatospora cheerisanensis KCTC 2395.</title>
        <authorList>
            <person name="Nam D.H."/>
        </authorList>
    </citation>
    <scope>NUCLEOTIDE SEQUENCE [LARGE SCALE GENOMIC DNA]</scope>
    <source>
        <strain evidence="2 3">KCTC 2395</strain>
    </source>
</reference>
<dbReference type="AlphaFoldDB" id="A0A066YX08"/>
<evidence type="ECO:0000256" key="1">
    <source>
        <dbReference type="SAM" id="MobiDB-lite"/>
    </source>
</evidence>
<sequence>MDNPRRTSGVRRATPGERPGERRRGPAGAADPREVGPPVVCNADGPPGSPDPPDPGGRPGDQCHRRGDRRVSGSAR</sequence>
<dbReference type="HOGENOM" id="CLU_2649635_0_0_11"/>
<keyword evidence="3" id="KW-1185">Reference proteome</keyword>
<feature type="compositionally biased region" description="Pro residues" evidence="1">
    <location>
        <begin position="47"/>
        <end position="56"/>
    </location>
</feature>
<proteinExistence type="predicted"/>
<organism evidence="2 3">
    <name type="scientific">Kitasatospora cheerisanensis KCTC 2395</name>
    <dbReference type="NCBI Taxonomy" id="1348663"/>
    <lineage>
        <taxon>Bacteria</taxon>
        <taxon>Bacillati</taxon>
        <taxon>Actinomycetota</taxon>
        <taxon>Actinomycetes</taxon>
        <taxon>Kitasatosporales</taxon>
        <taxon>Streptomycetaceae</taxon>
        <taxon>Kitasatospora</taxon>
    </lineage>
</organism>
<dbReference type="Proteomes" id="UP000027178">
    <property type="component" value="Unassembled WGS sequence"/>
</dbReference>
<feature type="region of interest" description="Disordered" evidence="1">
    <location>
        <begin position="1"/>
        <end position="76"/>
    </location>
</feature>
<name>A0A066YX08_9ACTN</name>
<feature type="compositionally biased region" description="Basic and acidic residues" evidence="1">
    <location>
        <begin position="61"/>
        <end position="76"/>
    </location>
</feature>
<accession>A0A066YX08</accession>
<feature type="compositionally biased region" description="Basic and acidic residues" evidence="1">
    <location>
        <begin position="14"/>
        <end position="24"/>
    </location>
</feature>
<evidence type="ECO:0000313" key="3">
    <source>
        <dbReference type="Proteomes" id="UP000027178"/>
    </source>
</evidence>
<gene>
    <name evidence="2" type="ORF">KCH_36110</name>
</gene>